<accession>A0ABR3IGA4</accession>
<dbReference type="Proteomes" id="UP001549920">
    <property type="component" value="Unassembled WGS sequence"/>
</dbReference>
<evidence type="ECO:0000256" key="1">
    <source>
        <dbReference type="SAM" id="MobiDB-lite"/>
    </source>
</evidence>
<protein>
    <submittedName>
        <fullName evidence="2">Uncharacterized protein</fullName>
    </submittedName>
</protein>
<evidence type="ECO:0000313" key="2">
    <source>
        <dbReference type="EMBL" id="KAL0895284.1"/>
    </source>
</evidence>
<feature type="region of interest" description="Disordered" evidence="1">
    <location>
        <begin position="371"/>
        <end position="390"/>
    </location>
</feature>
<dbReference type="EMBL" id="JBEUOH010000003">
    <property type="protein sequence ID" value="KAL0895284.1"/>
    <property type="molecule type" value="Genomic_DNA"/>
</dbReference>
<name>A0ABR3IGA4_LOXSC</name>
<reference evidence="2 3" key="1">
    <citation type="submission" date="2024-06" db="EMBL/GenBank/DDBJ databases">
        <title>A chromosome-level genome assembly of beet webworm, Loxostege sticticalis.</title>
        <authorList>
            <person name="Zhang Y."/>
        </authorList>
    </citation>
    <scope>NUCLEOTIDE SEQUENCE [LARGE SCALE GENOMIC DNA]</scope>
    <source>
        <strain evidence="2">AQ026</strain>
        <tissue evidence="2">Whole body</tissue>
    </source>
</reference>
<keyword evidence="3" id="KW-1185">Reference proteome</keyword>
<feature type="compositionally biased region" description="Basic and acidic residues" evidence="1">
    <location>
        <begin position="379"/>
        <end position="390"/>
    </location>
</feature>
<feature type="compositionally biased region" description="Basic and acidic residues" evidence="1">
    <location>
        <begin position="319"/>
        <end position="333"/>
    </location>
</feature>
<feature type="region of interest" description="Disordered" evidence="1">
    <location>
        <begin position="292"/>
        <end position="364"/>
    </location>
</feature>
<sequence>MDQKLTNIVQKLKQVRTYLIKIGPSRRTGPILEVKLREAISIKSEYNIFLEKLSNITGSIKSDEYTFILKTCEHFDKLYKEIISLCSEKSEIDQTMAKFDLKVALSLFPAPSDDESSVKQLIDSIEYYSSELDEDSKKRLVNFVLKNRLTQAGKLKLHSSYSTIDALVSDIKSKLLPKKSASAIQHKLFDFKQNNLSIDDFGKQISELFVDLTISQAGGDEHAFDVLRPLNEKQAIKCFADGLRNRRLSTVITARNYNTLKDAIQAAVDEDVTSSSSSANLMYFNRYNHYNNNSRSFGNRRGQRARPRGTSYAGAGRGAPKEQRGAHHGEQRGATRSWRGRQSTGRGARRPYFRGRSYNNYNQQPHIHTLTNTNFQNDSKSEENNQFFRD</sequence>
<evidence type="ECO:0000313" key="3">
    <source>
        <dbReference type="Proteomes" id="UP001549920"/>
    </source>
</evidence>
<gene>
    <name evidence="2" type="ORF">ABMA27_011431</name>
</gene>
<proteinExistence type="predicted"/>
<comment type="caution">
    <text evidence="2">The sequence shown here is derived from an EMBL/GenBank/DDBJ whole genome shotgun (WGS) entry which is preliminary data.</text>
</comment>
<organism evidence="2 3">
    <name type="scientific">Loxostege sticticalis</name>
    <name type="common">Beet webworm moth</name>
    <dbReference type="NCBI Taxonomy" id="481309"/>
    <lineage>
        <taxon>Eukaryota</taxon>
        <taxon>Metazoa</taxon>
        <taxon>Ecdysozoa</taxon>
        <taxon>Arthropoda</taxon>
        <taxon>Hexapoda</taxon>
        <taxon>Insecta</taxon>
        <taxon>Pterygota</taxon>
        <taxon>Neoptera</taxon>
        <taxon>Endopterygota</taxon>
        <taxon>Lepidoptera</taxon>
        <taxon>Glossata</taxon>
        <taxon>Ditrysia</taxon>
        <taxon>Pyraloidea</taxon>
        <taxon>Crambidae</taxon>
        <taxon>Pyraustinae</taxon>
        <taxon>Loxostege</taxon>
    </lineage>
</organism>